<dbReference type="EMBL" id="DS235219">
    <property type="protein sequence ID" value="EEB13387.1"/>
    <property type="molecule type" value="Genomic_DNA"/>
</dbReference>
<dbReference type="EMBL" id="AAZO01002758">
    <property type="status" value="NOT_ANNOTATED_CDS"/>
    <property type="molecule type" value="Genomic_DNA"/>
</dbReference>
<organism>
    <name type="scientific">Pediculus humanus subsp. corporis</name>
    <name type="common">Body louse</name>
    <dbReference type="NCBI Taxonomy" id="121224"/>
    <lineage>
        <taxon>Eukaryota</taxon>
        <taxon>Metazoa</taxon>
        <taxon>Ecdysozoa</taxon>
        <taxon>Arthropoda</taxon>
        <taxon>Hexapoda</taxon>
        <taxon>Insecta</taxon>
        <taxon>Pterygota</taxon>
        <taxon>Neoptera</taxon>
        <taxon>Paraneoptera</taxon>
        <taxon>Psocodea</taxon>
        <taxon>Troctomorpha</taxon>
        <taxon>Phthiraptera</taxon>
        <taxon>Anoplura</taxon>
        <taxon>Pediculidae</taxon>
        <taxon>Pediculus</taxon>
    </lineage>
</organism>
<gene>
    <name evidence="4" type="primary">8230401</name>
    <name evidence="3" type="ORF">Phum_PHUM237720</name>
</gene>
<dbReference type="InParanoid" id="E0VJ31"/>
<evidence type="ECO:0000256" key="1">
    <source>
        <dbReference type="SAM" id="Coils"/>
    </source>
</evidence>
<feature type="compositionally biased region" description="Basic and acidic residues" evidence="2">
    <location>
        <begin position="285"/>
        <end position="316"/>
    </location>
</feature>
<evidence type="ECO:0000256" key="2">
    <source>
        <dbReference type="SAM" id="MobiDB-lite"/>
    </source>
</evidence>
<dbReference type="HOGENOM" id="CLU_347274_0_0_1"/>
<reference evidence="3" key="1">
    <citation type="submission" date="2007-04" db="EMBL/GenBank/DDBJ databases">
        <title>Annotation of Pediculus humanus corporis strain USDA.</title>
        <authorList>
            <person name="Kirkness E."/>
            <person name="Hannick L."/>
            <person name="Hass B."/>
            <person name="Bruggner R."/>
            <person name="Lawson D."/>
            <person name="Bidwell S."/>
            <person name="Joardar V."/>
            <person name="Caler E."/>
            <person name="Walenz B."/>
            <person name="Inman J."/>
            <person name="Schobel S."/>
            <person name="Galinsky K."/>
            <person name="Amedeo P."/>
            <person name="Strausberg R."/>
        </authorList>
    </citation>
    <scope>NUCLEOTIDE SEQUENCE</scope>
    <source>
        <strain evidence="3">USDA</strain>
    </source>
</reference>
<keyword evidence="1" id="KW-0175">Coiled coil</keyword>
<accession>E0VJ31</accession>
<feature type="coiled-coil region" evidence="1">
    <location>
        <begin position="481"/>
        <end position="550"/>
    </location>
</feature>
<dbReference type="EnsemblMetazoa" id="PHUM237720-RA">
    <property type="protein sequence ID" value="PHUM237720-PA"/>
    <property type="gene ID" value="PHUM237720"/>
</dbReference>
<feature type="compositionally biased region" description="Polar residues" evidence="2">
    <location>
        <begin position="144"/>
        <end position="153"/>
    </location>
</feature>
<dbReference type="OrthoDB" id="10258888at2759"/>
<feature type="region of interest" description="Disordered" evidence="2">
    <location>
        <begin position="1"/>
        <end position="49"/>
    </location>
</feature>
<proteinExistence type="predicted"/>
<feature type="compositionally biased region" description="Basic and acidic residues" evidence="2">
    <location>
        <begin position="74"/>
        <end position="103"/>
    </location>
</feature>
<feature type="compositionally biased region" description="Basic residues" evidence="2">
    <location>
        <begin position="209"/>
        <end position="221"/>
    </location>
</feature>
<dbReference type="VEuPathDB" id="VectorBase:PHUM237720"/>
<feature type="compositionally biased region" description="Basic and acidic residues" evidence="2">
    <location>
        <begin position="114"/>
        <end position="143"/>
    </location>
</feature>
<reference evidence="4" key="3">
    <citation type="submission" date="2020-05" db="UniProtKB">
        <authorList>
            <consortium name="EnsemblMetazoa"/>
        </authorList>
    </citation>
    <scope>IDENTIFICATION</scope>
    <source>
        <strain evidence="4">USDA</strain>
    </source>
</reference>
<dbReference type="eggNOG" id="ENOG502SETA">
    <property type="taxonomic scope" value="Eukaryota"/>
</dbReference>
<dbReference type="OMA" id="SHVECKE"/>
<dbReference type="GeneID" id="8230401"/>
<name>E0VJ31_PEDHC</name>
<dbReference type="STRING" id="121224.E0VJ31"/>
<feature type="compositionally biased region" description="Basic and acidic residues" evidence="2">
    <location>
        <begin position="33"/>
        <end position="49"/>
    </location>
</feature>
<evidence type="ECO:0000313" key="3">
    <source>
        <dbReference type="EMBL" id="EEB13387.1"/>
    </source>
</evidence>
<keyword evidence="5" id="KW-1185">Reference proteome</keyword>
<dbReference type="KEGG" id="phu:Phum_PHUM237720"/>
<evidence type="ECO:0000313" key="4">
    <source>
        <dbReference type="EnsemblMetazoa" id="PHUM237720-PA"/>
    </source>
</evidence>
<feature type="region of interest" description="Disordered" evidence="2">
    <location>
        <begin position="68"/>
        <end position="316"/>
    </location>
</feature>
<dbReference type="Proteomes" id="UP000009046">
    <property type="component" value="Unassembled WGS sequence"/>
</dbReference>
<dbReference type="RefSeq" id="XP_002426125.1">
    <property type="nucleotide sequence ID" value="XM_002426080.1"/>
</dbReference>
<dbReference type="CTD" id="8230401"/>
<feature type="compositionally biased region" description="Basic and acidic residues" evidence="2">
    <location>
        <begin position="231"/>
        <end position="256"/>
    </location>
</feature>
<evidence type="ECO:0000313" key="5">
    <source>
        <dbReference type="Proteomes" id="UP000009046"/>
    </source>
</evidence>
<protein>
    <submittedName>
        <fullName evidence="3 4">Uncharacterized protein</fullName>
    </submittedName>
</protein>
<sequence length="813" mass="94181">MYRHRKKREKQILEKENYKNSSESENDFEQQDNNDKIRLARSVRDNGRSKDVVFDGIVTTGKKIEENGENLENEFSKIADDDLPRENQNDEKSHSDIKTHVVENSEIISNNENQEEKLNESPENNIDEKQITDSGEKDLKLGDESSSSNVNQDNFDKNDDVNNENINDEDTEPKSTDKDSNSNVSDKPVIIKTSTVTSIRRYEKTTKAATKKNLKTTHREKKSTESSSQEKIIKKEENSLVEQEKIPDTSEKHSDDGSPEVNNENTEEKTKETDDASENLNSEVSLHEESKNTEVIEVTDDKNISAPEVNEKPDENLPEIDLKNKLDDSNVSQTLNIITVKTIDEILDDKGTDREIIPAENILPVVNKENDNVTEIKEEVENQVSNLVSNDDLLVTEEKPREIIIEEKIEMVTVPKNTHSKEEKNNKTFSEPDTIEIIDTKIDGDNDTLDDNDKITIVNNDDDNNNNNGKNKIDTEVLLGKENDQNENNNLIFENEEEKIERYDSDINDVEENYFNDSGRPISPSEELSFNEENNKIEKIDNEINKKRNKTHKVSRLCRKNKNYKEGNNISVTQLVQGTIRKYHLERGIFHQLLELKRMQIRAGRANEQVLVKRLIDEYERLCATLGMRHYTGTYTFKEFEKFLYDQLRLLNRGHTIIRQIKSYDDIDTLSNILKKSRFQILNEGYGYEPLCSCITQRCHHTTRAYTTLPCSAYLASVRQSKQRKESFLPRIQENKRNKISYREKNLNNNTILELSQGNKTQIIELPKVYPEESKKFHITLIIKNAHPIHEQDYFQENPSGKNYSRHRHAKSV</sequence>
<reference evidence="3" key="2">
    <citation type="submission" date="2007-04" db="EMBL/GenBank/DDBJ databases">
        <title>The genome of the human body louse.</title>
        <authorList>
            <consortium name="The Human Body Louse Genome Consortium"/>
            <person name="Kirkness E."/>
            <person name="Walenz B."/>
            <person name="Hass B."/>
            <person name="Bruggner R."/>
            <person name="Strausberg R."/>
        </authorList>
    </citation>
    <scope>NUCLEOTIDE SEQUENCE</scope>
    <source>
        <strain evidence="3">USDA</strain>
    </source>
</reference>
<dbReference type="AlphaFoldDB" id="E0VJ31"/>